<dbReference type="EMBL" id="JAGRPV010000001">
    <property type="protein sequence ID" value="MDI4643492.1"/>
    <property type="molecule type" value="Genomic_DNA"/>
</dbReference>
<dbReference type="SUPFAM" id="SSF161098">
    <property type="entry name" value="MetI-like"/>
    <property type="match status" value="1"/>
</dbReference>
<organism evidence="9 10">
    <name type="scientific">Cohnella hashimotonis</name>
    <dbReference type="NCBI Taxonomy" id="2826895"/>
    <lineage>
        <taxon>Bacteria</taxon>
        <taxon>Bacillati</taxon>
        <taxon>Bacillota</taxon>
        <taxon>Bacilli</taxon>
        <taxon>Bacillales</taxon>
        <taxon>Paenibacillaceae</taxon>
        <taxon>Cohnella</taxon>
    </lineage>
</organism>
<feature type="transmembrane region" description="Helical" evidence="7">
    <location>
        <begin position="131"/>
        <end position="151"/>
    </location>
</feature>
<evidence type="ECO:0000313" key="10">
    <source>
        <dbReference type="Proteomes" id="UP001161691"/>
    </source>
</evidence>
<evidence type="ECO:0000256" key="5">
    <source>
        <dbReference type="ARBA" id="ARBA00022989"/>
    </source>
</evidence>
<sequence length="323" mass="36541">MRKLASAKERDAPRSARQPLERSRTRLGFYWANHWQYYLLLLLPLLYFIVFRYGPIAGNLLAFRKIVPGGSLLGQKWVGLHYFKLFMLDPNFWHVFRNTWTLSLLHLLIAFPLTLIFALLVNEFGRKLRSLIQLVSSFPNFVSVVIVVGMMKELLSPSGGIVNGWLEQLGIAPIFFMNEPGWFRTLFIGSDIWQYTGWNAIIYLAALSTVDPHLYEAAEMDGAGRLSQTWHVTLPQIMPTVSVVFILSLGQLLNVGYEKVLLMYTPSNSQTSDIIDTYIYRIGLESNNYSYATAIGLVAGLASLALVLGTNALVRRLTGHSLY</sequence>
<comment type="subcellular location">
    <subcellularLocation>
        <location evidence="1 7">Cell membrane</location>
        <topology evidence="1 7">Multi-pass membrane protein</topology>
    </subcellularLocation>
</comment>
<dbReference type="RefSeq" id="WP_282906550.1">
    <property type="nucleotide sequence ID" value="NZ_JAGRPV010000001.1"/>
</dbReference>
<evidence type="ECO:0000256" key="3">
    <source>
        <dbReference type="ARBA" id="ARBA00022475"/>
    </source>
</evidence>
<evidence type="ECO:0000256" key="1">
    <source>
        <dbReference type="ARBA" id="ARBA00004651"/>
    </source>
</evidence>
<dbReference type="InterPro" id="IPR000515">
    <property type="entry name" value="MetI-like"/>
</dbReference>
<dbReference type="PROSITE" id="PS50928">
    <property type="entry name" value="ABC_TM1"/>
    <property type="match status" value="1"/>
</dbReference>
<comment type="similarity">
    <text evidence="7">Belongs to the binding-protein-dependent transport system permease family.</text>
</comment>
<dbReference type="InterPro" id="IPR035906">
    <property type="entry name" value="MetI-like_sf"/>
</dbReference>
<accession>A0ABT6T9I6</accession>
<feature type="transmembrane region" description="Helical" evidence="7">
    <location>
        <begin position="291"/>
        <end position="314"/>
    </location>
</feature>
<gene>
    <name evidence="9" type="ORF">KB449_00910</name>
</gene>
<feature type="transmembrane region" description="Helical" evidence="7">
    <location>
        <begin position="35"/>
        <end position="54"/>
    </location>
</feature>
<dbReference type="PANTHER" id="PTHR43227:SF11">
    <property type="entry name" value="BLL4140 PROTEIN"/>
    <property type="match status" value="1"/>
</dbReference>
<dbReference type="CDD" id="cd06261">
    <property type="entry name" value="TM_PBP2"/>
    <property type="match status" value="1"/>
</dbReference>
<comment type="caution">
    <text evidence="9">The sequence shown here is derived from an EMBL/GenBank/DDBJ whole genome shotgun (WGS) entry which is preliminary data.</text>
</comment>
<proteinExistence type="inferred from homology"/>
<feature type="transmembrane region" description="Helical" evidence="7">
    <location>
        <begin position="103"/>
        <end position="124"/>
    </location>
</feature>
<evidence type="ECO:0000259" key="8">
    <source>
        <dbReference type="PROSITE" id="PS50928"/>
    </source>
</evidence>
<evidence type="ECO:0000256" key="6">
    <source>
        <dbReference type="ARBA" id="ARBA00023136"/>
    </source>
</evidence>
<evidence type="ECO:0000256" key="7">
    <source>
        <dbReference type="RuleBase" id="RU363032"/>
    </source>
</evidence>
<keyword evidence="10" id="KW-1185">Reference proteome</keyword>
<dbReference type="Gene3D" id="1.10.3720.10">
    <property type="entry name" value="MetI-like"/>
    <property type="match status" value="1"/>
</dbReference>
<dbReference type="Proteomes" id="UP001161691">
    <property type="component" value="Unassembled WGS sequence"/>
</dbReference>
<keyword evidence="3" id="KW-1003">Cell membrane</keyword>
<keyword evidence="2 7" id="KW-0813">Transport</keyword>
<name>A0ABT6T9I6_9BACL</name>
<protein>
    <submittedName>
        <fullName evidence="9">ABC transporter permease subunit</fullName>
    </submittedName>
</protein>
<keyword evidence="6 7" id="KW-0472">Membrane</keyword>
<keyword evidence="5 7" id="KW-1133">Transmembrane helix</keyword>
<dbReference type="Pfam" id="PF00528">
    <property type="entry name" value="BPD_transp_1"/>
    <property type="match status" value="1"/>
</dbReference>
<evidence type="ECO:0000256" key="4">
    <source>
        <dbReference type="ARBA" id="ARBA00022692"/>
    </source>
</evidence>
<feature type="transmembrane region" description="Helical" evidence="7">
    <location>
        <begin position="230"/>
        <end position="253"/>
    </location>
</feature>
<reference evidence="9" key="1">
    <citation type="submission" date="2023-04" db="EMBL/GenBank/DDBJ databases">
        <title>Comparative genomic analysis of Cohnella hashimotonis sp. nov., isolated from the International Space Station.</title>
        <authorList>
            <person name="Venkateswaran K."/>
            <person name="Simpson A."/>
        </authorList>
    </citation>
    <scope>NUCLEOTIDE SEQUENCE</scope>
    <source>
        <strain evidence="9">F6_2S_P_1</strain>
    </source>
</reference>
<dbReference type="PANTHER" id="PTHR43227">
    <property type="entry name" value="BLL4140 PROTEIN"/>
    <property type="match status" value="1"/>
</dbReference>
<keyword evidence="4 7" id="KW-0812">Transmembrane</keyword>
<feature type="domain" description="ABC transmembrane type-1" evidence="8">
    <location>
        <begin position="96"/>
        <end position="310"/>
    </location>
</feature>
<dbReference type="InterPro" id="IPR050809">
    <property type="entry name" value="UgpAE/MalFG_permease"/>
</dbReference>
<evidence type="ECO:0000256" key="2">
    <source>
        <dbReference type="ARBA" id="ARBA00022448"/>
    </source>
</evidence>
<evidence type="ECO:0000313" key="9">
    <source>
        <dbReference type="EMBL" id="MDI4643492.1"/>
    </source>
</evidence>
<feature type="transmembrane region" description="Helical" evidence="7">
    <location>
        <begin position="192"/>
        <end position="210"/>
    </location>
</feature>